<dbReference type="AlphaFoldDB" id="A0AAE0SDE2"/>
<reference evidence="2" key="1">
    <citation type="journal article" date="2021" name="Genome Biol. Evol.">
        <title>A High-Quality Reference Genome for a Parasitic Bivalve with Doubly Uniparental Inheritance (Bivalvia: Unionida).</title>
        <authorList>
            <person name="Smith C.H."/>
        </authorList>
    </citation>
    <scope>NUCLEOTIDE SEQUENCE</scope>
    <source>
        <strain evidence="2">CHS0354</strain>
    </source>
</reference>
<feature type="chain" id="PRO_5042111216" description="Secreted protein" evidence="1">
    <location>
        <begin position="24"/>
        <end position="64"/>
    </location>
</feature>
<reference evidence="2" key="2">
    <citation type="journal article" date="2021" name="Genome Biol. Evol.">
        <title>Developing a high-quality reference genome for a parasitic bivalve with doubly uniparental inheritance (Bivalvia: Unionida).</title>
        <authorList>
            <person name="Smith C.H."/>
        </authorList>
    </citation>
    <scope>NUCLEOTIDE SEQUENCE</scope>
    <source>
        <strain evidence="2">CHS0354</strain>
        <tissue evidence="2">Mantle</tissue>
    </source>
</reference>
<name>A0AAE0SDE2_9BIVA</name>
<gene>
    <name evidence="2" type="ORF">CHS0354_015132</name>
</gene>
<keyword evidence="3" id="KW-1185">Reference proteome</keyword>
<evidence type="ECO:0000256" key="1">
    <source>
        <dbReference type="SAM" id="SignalP"/>
    </source>
</evidence>
<keyword evidence="1" id="KW-0732">Signal</keyword>
<evidence type="ECO:0008006" key="4">
    <source>
        <dbReference type="Google" id="ProtNLM"/>
    </source>
</evidence>
<organism evidence="2 3">
    <name type="scientific">Potamilus streckersoni</name>
    <dbReference type="NCBI Taxonomy" id="2493646"/>
    <lineage>
        <taxon>Eukaryota</taxon>
        <taxon>Metazoa</taxon>
        <taxon>Spiralia</taxon>
        <taxon>Lophotrochozoa</taxon>
        <taxon>Mollusca</taxon>
        <taxon>Bivalvia</taxon>
        <taxon>Autobranchia</taxon>
        <taxon>Heteroconchia</taxon>
        <taxon>Palaeoheterodonta</taxon>
        <taxon>Unionida</taxon>
        <taxon>Unionoidea</taxon>
        <taxon>Unionidae</taxon>
        <taxon>Ambleminae</taxon>
        <taxon>Lampsilini</taxon>
        <taxon>Potamilus</taxon>
    </lineage>
</organism>
<reference evidence="2" key="3">
    <citation type="submission" date="2023-05" db="EMBL/GenBank/DDBJ databases">
        <authorList>
            <person name="Smith C.H."/>
        </authorList>
    </citation>
    <scope>NUCLEOTIDE SEQUENCE</scope>
    <source>
        <strain evidence="2">CHS0354</strain>
        <tissue evidence="2">Mantle</tissue>
    </source>
</reference>
<comment type="caution">
    <text evidence="2">The sequence shown here is derived from an EMBL/GenBank/DDBJ whole genome shotgun (WGS) entry which is preliminary data.</text>
</comment>
<accession>A0AAE0SDE2</accession>
<proteinExistence type="predicted"/>
<evidence type="ECO:0000313" key="2">
    <source>
        <dbReference type="EMBL" id="KAK3589639.1"/>
    </source>
</evidence>
<feature type="signal peptide" evidence="1">
    <location>
        <begin position="1"/>
        <end position="23"/>
    </location>
</feature>
<sequence>MSNSLTFVLVLVFDLGLRIEIRAKNQRNEEDRQIKTRGSSGNEYTSLRRMIFFSDVEGQIVASK</sequence>
<dbReference type="Proteomes" id="UP001195483">
    <property type="component" value="Unassembled WGS sequence"/>
</dbReference>
<protein>
    <recommendedName>
        <fullName evidence="4">Secreted protein</fullName>
    </recommendedName>
</protein>
<dbReference type="EMBL" id="JAEAOA010000943">
    <property type="protein sequence ID" value="KAK3589639.1"/>
    <property type="molecule type" value="Genomic_DNA"/>
</dbReference>
<evidence type="ECO:0000313" key="3">
    <source>
        <dbReference type="Proteomes" id="UP001195483"/>
    </source>
</evidence>